<dbReference type="GO" id="GO:0005615">
    <property type="term" value="C:extracellular space"/>
    <property type="evidence" value="ECO:0007669"/>
    <property type="project" value="TreeGrafter"/>
</dbReference>
<evidence type="ECO:0000313" key="4">
    <source>
        <dbReference type="EMBL" id="CAD7449662.1"/>
    </source>
</evidence>
<dbReference type="PANTHER" id="PTHR11532">
    <property type="entry name" value="PROTEASE M14 CARBOXYPEPTIDASE"/>
    <property type="match status" value="1"/>
</dbReference>
<accession>A0A7R9FA32</accession>
<dbReference type="GO" id="GO:0008270">
    <property type="term" value="F:zinc ion binding"/>
    <property type="evidence" value="ECO:0007669"/>
    <property type="project" value="InterPro"/>
</dbReference>
<organism evidence="4">
    <name type="scientific">Timema bartmani</name>
    <dbReference type="NCBI Taxonomy" id="61472"/>
    <lineage>
        <taxon>Eukaryota</taxon>
        <taxon>Metazoa</taxon>
        <taxon>Ecdysozoa</taxon>
        <taxon>Arthropoda</taxon>
        <taxon>Hexapoda</taxon>
        <taxon>Insecta</taxon>
        <taxon>Pterygota</taxon>
        <taxon>Neoptera</taxon>
        <taxon>Polyneoptera</taxon>
        <taxon>Phasmatodea</taxon>
        <taxon>Timematodea</taxon>
        <taxon>Timematoidea</taxon>
        <taxon>Timematidae</taxon>
        <taxon>Timema</taxon>
    </lineage>
</organism>
<dbReference type="Pfam" id="PF00246">
    <property type="entry name" value="Peptidase_M14"/>
    <property type="match status" value="1"/>
</dbReference>
<dbReference type="InterPro" id="IPR057246">
    <property type="entry name" value="CARBOXYPEPT_ZN_1"/>
</dbReference>
<evidence type="ECO:0000259" key="3">
    <source>
        <dbReference type="PROSITE" id="PS52035"/>
    </source>
</evidence>
<proteinExistence type="inferred from homology"/>
<feature type="domain" description="Peptidase M14" evidence="3">
    <location>
        <begin position="47"/>
        <end position="213"/>
    </location>
</feature>
<dbReference type="GO" id="GO:0006518">
    <property type="term" value="P:peptide metabolic process"/>
    <property type="evidence" value="ECO:0007669"/>
    <property type="project" value="TreeGrafter"/>
</dbReference>
<dbReference type="GO" id="GO:0016485">
    <property type="term" value="P:protein processing"/>
    <property type="evidence" value="ECO:0007669"/>
    <property type="project" value="TreeGrafter"/>
</dbReference>
<evidence type="ECO:0000256" key="2">
    <source>
        <dbReference type="PROSITE-ProRule" id="PRU01379"/>
    </source>
</evidence>
<sequence>MSVSKDQHRKSGSIACLRDQFVDCTKPRLALAESPGYNSSSDVRLSWQPPYDAFIAWVVRSAAPQPQRDVKHMLPPFSCADGTRRPKALPHEPPLEILHPEFKYIANMHGNEVLGRELLLKLADYLCDQYNAGDEEVMRLVNLSRIHLLPSMNPDGWQIATDTDEPCVCTAPVALKNFVIEERLFPSLNDAVETARTMGFLVRVRLVAHEAFG</sequence>
<dbReference type="PROSITE" id="PS00132">
    <property type="entry name" value="CARBOXYPEPT_ZN_1"/>
    <property type="match status" value="1"/>
</dbReference>
<comment type="similarity">
    <text evidence="1 2">Belongs to the peptidase M14 family.</text>
</comment>
<protein>
    <recommendedName>
        <fullName evidence="3">Peptidase M14 domain-containing protein</fullName>
    </recommendedName>
</protein>
<gene>
    <name evidence="4" type="ORF">TBIB3V08_LOCUS11935</name>
</gene>
<dbReference type="Gene3D" id="3.40.630.10">
    <property type="entry name" value="Zn peptidases"/>
    <property type="match status" value="1"/>
</dbReference>
<dbReference type="EMBL" id="OD572202">
    <property type="protein sequence ID" value="CAD7449662.1"/>
    <property type="molecule type" value="Genomic_DNA"/>
</dbReference>
<dbReference type="InterPro" id="IPR050753">
    <property type="entry name" value="Peptidase_M14_domain"/>
</dbReference>
<dbReference type="PROSITE" id="PS52035">
    <property type="entry name" value="PEPTIDASE_M14"/>
    <property type="match status" value="1"/>
</dbReference>
<dbReference type="SUPFAM" id="SSF53187">
    <property type="entry name" value="Zn-dependent exopeptidases"/>
    <property type="match status" value="1"/>
</dbReference>
<dbReference type="AlphaFoldDB" id="A0A7R9FA32"/>
<comment type="caution">
    <text evidence="2">Lacks conserved residue(s) required for the propagation of feature annotation.</text>
</comment>
<reference evidence="4" key="1">
    <citation type="submission" date="2020-11" db="EMBL/GenBank/DDBJ databases">
        <authorList>
            <person name="Tran Van P."/>
        </authorList>
    </citation>
    <scope>NUCLEOTIDE SEQUENCE</scope>
</reference>
<name>A0A7R9FA32_9NEOP</name>
<dbReference type="InterPro" id="IPR000834">
    <property type="entry name" value="Peptidase_M14"/>
</dbReference>
<dbReference type="GO" id="GO:0004181">
    <property type="term" value="F:metallocarboxypeptidase activity"/>
    <property type="evidence" value="ECO:0007669"/>
    <property type="project" value="InterPro"/>
</dbReference>
<dbReference type="PANTHER" id="PTHR11532:SF93">
    <property type="entry name" value="CARBOXYPEPTIDASE E"/>
    <property type="match status" value="1"/>
</dbReference>
<evidence type="ECO:0000256" key="1">
    <source>
        <dbReference type="ARBA" id="ARBA00005988"/>
    </source>
</evidence>